<keyword evidence="1" id="KW-0812">Transmembrane</keyword>
<organism evidence="3 4">
    <name type="scientific">Gluconacetobacter johannae</name>
    <dbReference type="NCBI Taxonomy" id="112140"/>
    <lineage>
        <taxon>Bacteria</taxon>
        <taxon>Pseudomonadati</taxon>
        <taxon>Pseudomonadota</taxon>
        <taxon>Alphaproteobacteria</taxon>
        <taxon>Acetobacterales</taxon>
        <taxon>Acetobacteraceae</taxon>
        <taxon>Gluconacetobacter</taxon>
    </lineage>
</organism>
<dbReference type="InterPro" id="IPR002656">
    <property type="entry name" value="Acyl_transf_3_dom"/>
</dbReference>
<accession>A0A7W4J5U7</accession>
<dbReference type="AlphaFoldDB" id="A0A7W4J5U7"/>
<evidence type="ECO:0000313" key="3">
    <source>
        <dbReference type="EMBL" id="MBB2175013.1"/>
    </source>
</evidence>
<keyword evidence="3" id="KW-0012">Acyltransferase</keyword>
<sequence>MSDHLFTERSEKTYLQQLTSIRGVACLAVLVGHVIQTIRYDPLPPAPHRHWMRDLVTYAFNAQGAVLLFFVLSGCVLSLSLRRVVTFDRQTLAGFYVRRAFRIYPLLWVSVFFSIVVTTYVRASMDIGVYVDWLARNLGSTLSPAHVGLALVGAYTRYNGPMWSLRVELIFSIFFPGILLLMRARRLRGWALAGLFVMALVPMPSEIGLNFGLAFALGALVPLMPPIGWASSALVPVAATLVLMYDRLALGGHAVPEQIYDVIETLAAFVIVRDLYASGRSFGVLTSRIAVKVGELSYSIYLLHLPILLLVFDLMQQWMGLAPLLAHPGWSQAMLAVLTIGVTVVVSSLTYRVVELPLHNIGRGLARRIDRPAPATAGWRNDAAPRALPATGLEYERES</sequence>
<feature type="transmembrane region" description="Helical" evidence="1">
    <location>
        <begin position="227"/>
        <end position="245"/>
    </location>
</feature>
<proteinExistence type="predicted"/>
<feature type="domain" description="Acyltransferase 3" evidence="2">
    <location>
        <begin position="18"/>
        <end position="351"/>
    </location>
</feature>
<evidence type="ECO:0000256" key="1">
    <source>
        <dbReference type="SAM" id="Phobius"/>
    </source>
</evidence>
<name>A0A7W4J5U7_9PROT</name>
<feature type="transmembrane region" description="Helical" evidence="1">
    <location>
        <begin position="101"/>
        <end position="121"/>
    </location>
</feature>
<feature type="transmembrane region" description="Helical" evidence="1">
    <location>
        <begin position="163"/>
        <end position="182"/>
    </location>
</feature>
<feature type="transmembrane region" description="Helical" evidence="1">
    <location>
        <begin position="58"/>
        <end position="81"/>
    </location>
</feature>
<feature type="transmembrane region" description="Helical" evidence="1">
    <location>
        <begin position="330"/>
        <end position="354"/>
    </location>
</feature>
<feature type="transmembrane region" description="Helical" evidence="1">
    <location>
        <begin position="298"/>
        <end position="318"/>
    </location>
</feature>
<dbReference type="EMBL" id="JABEQH010000004">
    <property type="protein sequence ID" value="MBB2175013.1"/>
    <property type="molecule type" value="Genomic_DNA"/>
</dbReference>
<gene>
    <name evidence="3" type="ORF">HLH21_03615</name>
</gene>
<keyword evidence="1" id="KW-0472">Membrane</keyword>
<feature type="transmembrane region" description="Helical" evidence="1">
    <location>
        <begin position="194"/>
        <end position="221"/>
    </location>
</feature>
<dbReference type="PANTHER" id="PTHR23028">
    <property type="entry name" value="ACETYLTRANSFERASE"/>
    <property type="match status" value="1"/>
</dbReference>
<keyword evidence="3" id="KW-0808">Transferase</keyword>
<dbReference type="InterPro" id="IPR050879">
    <property type="entry name" value="Acyltransferase_3"/>
</dbReference>
<dbReference type="RefSeq" id="WP_182941416.1">
    <property type="nucleotide sequence ID" value="NZ_JABEQH010000004.1"/>
</dbReference>
<dbReference type="GO" id="GO:0016747">
    <property type="term" value="F:acyltransferase activity, transferring groups other than amino-acyl groups"/>
    <property type="evidence" value="ECO:0007669"/>
    <property type="project" value="InterPro"/>
</dbReference>
<protein>
    <submittedName>
        <fullName evidence="3">Acyltransferase</fullName>
    </submittedName>
</protein>
<keyword evidence="1" id="KW-1133">Transmembrane helix</keyword>
<dbReference type="Pfam" id="PF01757">
    <property type="entry name" value="Acyl_transf_3"/>
    <property type="match status" value="1"/>
</dbReference>
<evidence type="ECO:0000313" key="4">
    <source>
        <dbReference type="Proteomes" id="UP000561066"/>
    </source>
</evidence>
<evidence type="ECO:0000259" key="2">
    <source>
        <dbReference type="Pfam" id="PF01757"/>
    </source>
</evidence>
<dbReference type="Proteomes" id="UP000561066">
    <property type="component" value="Unassembled WGS sequence"/>
</dbReference>
<reference evidence="3 4" key="1">
    <citation type="submission" date="2020-04" db="EMBL/GenBank/DDBJ databases">
        <title>Description of novel Gluconacetobacter.</title>
        <authorList>
            <person name="Sombolestani A."/>
        </authorList>
    </citation>
    <scope>NUCLEOTIDE SEQUENCE [LARGE SCALE GENOMIC DNA]</scope>
    <source>
        <strain evidence="3 4">LMG 21312</strain>
    </source>
</reference>
<keyword evidence="4" id="KW-1185">Reference proteome</keyword>
<feature type="transmembrane region" description="Helical" evidence="1">
    <location>
        <begin position="21"/>
        <end position="38"/>
    </location>
</feature>
<comment type="caution">
    <text evidence="3">The sequence shown here is derived from an EMBL/GenBank/DDBJ whole genome shotgun (WGS) entry which is preliminary data.</text>
</comment>